<dbReference type="GeneID" id="24112630"/>
<proteinExistence type="predicted"/>
<organism evidence="2 3">
    <name type="scientific">Pseudozyma hubeiensis (strain SY62)</name>
    <name type="common">Yeast</name>
    <dbReference type="NCBI Taxonomy" id="1305764"/>
    <lineage>
        <taxon>Eukaryota</taxon>
        <taxon>Fungi</taxon>
        <taxon>Dikarya</taxon>
        <taxon>Basidiomycota</taxon>
        <taxon>Ustilaginomycotina</taxon>
        <taxon>Ustilaginomycetes</taxon>
        <taxon>Ustilaginales</taxon>
        <taxon>Ustilaginaceae</taxon>
        <taxon>Pseudozyma</taxon>
    </lineage>
</organism>
<gene>
    <name evidence="2" type="ORF">PHSY_007367</name>
</gene>
<name>R9PEI1_PSEHS</name>
<dbReference type="AlphaFoldDB" id="R9PEI1"/>
<feature type="region of interest" description="Disordered" evidence="1">
    <location>
        <begin position="1"/>
        <end position="34"/>
    </location>
</feature>
<accession>R9PEI1</accession>
<dbReference type="RefSeq" id="XP_012193351.1">
    <property type="nucleotide sequence ID" value="XM_012337961.1"/>
</dbReference>
<reference evidence="3" key="1">
    <citation type="journal article" date="2013" name="Genome Announc.">
        <title>Draft genome sequence of the basidiomycetous yeast-like fungus Pseudozyma hubeiensis SY62, which produces an abundant amount of the biosurfactant mannosylerythritol lipids.</title>
        <authorList>
            <person name="Konishi M."/>
            <person name="Hatada Y."/>
            <person name="Horiuchi J."/>
        </authorList>
    </citation>
    <scope>NUCLEOTIDE SEQUENCE [LARGE SCALE GENOMIC DNA]</scope>
    <source>
        <strain evidence="3">SY62</strain>
    </source>
</reference>
<evidence type="ECO:0000256" key="1">
    <source>
        <dbReference type="SAM" id="MobiDB-lite"/>
    </source>
</evidence>
<evidence type="ECO:0000313" key="3">
    <source>
        <dbReference type="Proteomes" id="UP000014071"/>
    </source>
</evidence>
<feature type="compositionally biased region" description="Polar residues" evidence="1">
    <location>
        <begin position="24"/>
        <end position="34"/>
    </location>
</feature>
<protein>
    <submittedName>
        <fullName evidence="2">ABC multidrug transporter</fullName>
    </submittedName>
</protein>
<dbReference type="EMBL" id="DF238832">
    <property type="protein sequence ID" value="GAC99764.1"/>
    <property type="molecule type" value="Genomic_DNA"/>
</dbReference>
<sequence length="118" mass="12462">MLRGGGGSSSSNSNSSNARCSCPSLGSDSTSIPASSDNRIVIAVSFARRFIHSFSHSLFSFAHIATFLILVSHLLPPLRIARLSTSSGPPALLHLFSRDPSACSPHRKLRAAAVDRTS</sequence>
<evidence type="ECO:0000313" key="2">
    <source>
        <dbReference type="EMBL" id="GAC99764.1"/>
    </source>
</evidence>
<dbReference type="HOGENOM" id="CLU_2074197_0_0_1"/>
<dbReference type="Proteomes" id="UP000014071">
    <property type="component" value="Unassembled WGS sequence"/>
</dbReference>
<keyword evidence="3" id="KW-1185">Reference proteome</keyword>